<protein>
    <recommendedName>
        <fullName evidence="4 11">tRNA uridine 5-carboxymethylaminomethyl modification enzyme MnmG</fullName>
    </recommendedName>
    <alternativeName>
        <fullName evidence="10 11">Glucose-inhibited division protein A</fullName>
    </alternativeName>
</protein>
<dbReference type="EMBL" id="AZAC01000034">
    <property type="protein sequence ID" value="KIX12218.1"/>
    <property type="molecule type" value="Genomic_DNA"/>
</dbReference>
<evidence type="ECO:0000256" key="7">
    <source>
        <dbReference type="ARBA" id="ARBA00022827"/>
    </source>
</evidence>
<dbReference type="InterPro" id="IPR047001">
    <property type="entry name" value="MnmG_C_subdom"/>
</dbReference>
<evidence type="ECO:0000256" key="3">
    <source>
        <dbReference type="ARBA" id="ARBA00007653"/>
    </source>
</evidence>
<dbReference type="Pfam" id="PF13932">
    <property type="entry name" value="SAM_GIDA_C"/>
    <property type="match status" value="1"/>
</dbReference>
<accession>A0A0D2HNR8</accession>
<dbReference type="Gene3D" id="1.10.150.570">
    <property type="entry name" value="GidA associated domain, C-terminal subdomain"/>
    <property type="match status" value="1"/>
</dbReference>
<dbReference type="PANTHER" id="PTHR11806">
    <property type="entry name" value="GLUCOSE INHIBITED DIVISION PROTEIN A"/>
    <property type="match status" value="1"/>
</dbReference>
<evidence type="ECO:0000256" key="1">
    <source>
        <dbReference type="ARBA" id="ARBA00001974"/>
    </source>
</evidence>
<comment type="similarity">
    <text evidence="3 11">Belongs to the MnmG family.</text>
</comment>
<dbReference type="PANTHER" id="PTHR11806:SF0">
    <property type="entry name" value="PROTEIN MTO1 HOMOLOG, MITOCHONDRIAL"/>
    <property type="match status" value="1"/>
</dbReference>
<comment type="subunit">
    <text evidence="9 11">Homodimer. Heterotetramer of two MnmE and two MnmG subunits.</text>
</comment>
<keyword evidence="14" id="KW-1185">Reference proteome</keyword>
<keyword evidence="5 11" id="KW-0285">Flavoprotein</keyword>
<dbReference type="Pfam" id="PF01134">
    <property type="entry name" value="GIDA"/>
    <property type="match status" value="1"/>
</dbReference>
<keyword evidence="11" id="KW-0963">Cytoplasm</keyword>
<dbReference type="SMART" id="SM01228">
    <property type="entry name" value="GIDA_assoc_3"/>
    <property type="match status" value="1"/>
</dbReference>
<feature type="binding site" evidence="11">
    <location>
        <begin position="275"/>
        <end position="289"/>
    </location>
    <ligand>
        <name>NAD(+)</name>
        <dbReference type="ChEBI" id="CHEBI:57540"/>
    </ligand>
</feature>
<dbReference type="FunFam" id="3.50.50.60:FF:000002">
    <property type="entry name" value="tRNA uridine 5-carboxymethylaminomethyl modification enzyme MnmG"/>
    <property type="match status" value="1"/>
</dbReference>
<feature type="binding site" evidence="11">
    <location>
        <begin position="16"/>
        <end position="21"/>
    </location>
    <ligand>
        <name>FAD</name>
        <dbReference type="ChEBI" id="CHEBI:57692"/>
    </ligand>
</feature>
<dbReference type="Gene3D" id="3.50.50.60">
    <property type="entry name" value="FAD/NAD(P)-binding domain"/>
    <property type="match status" value="2"/>
</dbReference>
<dbReference type="Pfam" id="PF21680">
    <property type="entry name" value="GIDA_C_1st"/>
    <property type="match status" value="1"/>
</dbReference>
<evidence type="ECO:0000313" key="14">
    <source>
        <dbReference type="Proteomes" id="UP000032233"/>
    </source>
</evidence>
<evidence type="ECO:0000259" key="12">
    <source>
        <dbReference type="SMART" id="SM01228"/>
    </source>
</evidence>
<dbReference type="InterPro" id="IPR040131">
    <property type="entry name" value="MnmG_N"/>
</dbReference>
<keyword evidence="7 11" id="KW-0274">FAD</keyword>
<dbReference type="InterPro" id="IPR004416">
    <property type="entry name" value="MnmG"/>
</dbReference>
<organism evidence="13 14">
    <name type="scientific">Dethiosulfatarculus sandiegensis</name>
    <dbReference type="NCBI Taxonomy" id="1429043"/>
    <lineage>
        <taxon>Bacteria</taxon>
        <taxon>Pseudomonadati</taxon>
        <taxon>Thermodesulfobacteriota</taxon>
        <taxon>Desulfarculia</taxon>
        <taxon>Desulfarculales</taxon>
        <taxon>Desulfarculaceae</taxon>
        <taxon>Dethiosulfatarculus</taxon>
    </lineage>
</organism>
<evidence type="ECO:0000256" key="4">
    <source>
        <dbReference type="ARBA" id="ARBA00020461"/>
    </source>
</evidence>
<evidence type="ECO:0000313" key="13">
    <source>
        <dbReference type="EMBL" id="KIX12218.1"/>
    </source>
</evidence>
<dbReference type="GO" id="GO:0002098">
    <property type="term" value="P:tRNA wobble uridine modification"/>
    <property type="evidence" value="ECO:0007669"/>
    <property type="project" value="InterPro"/>
</dbReference>
<dbReference type="Proteomes" id="UP000032233">
    <property type="component" value="Unassembled WGS sequence"/>
</dbReference>
<dbReference type="InterPro" id="IPR044920">
    <property type="entry name" value="MnmG_C_subdom_sf"/>
</dbReference>
<dbReference type="FunCoup" id="A0A0D2HNR8">
    <property type="interactions" value="620"/>
</dbReference>
<evidence type="ECO:0000256" key="6">
    <source>
        <dbReference type="ARBA" id="ARBA00022694"/>
    </source>
</evidence>
<evidence type="ECO:0000256" key="5">
    <source>
        <dbReference type="ARBA" id="ARBA00022630"/>
    </source>
</evidence>
<dbReference type="AlphaFoldDB" id="A0A0D2HNR8"/>
<sequence>MASNSPPDRFQVIVAGGGHAGCEAALAAARMGVSCLLLTINLDHIAALSCNPAVGGLAKGHLVREIDALGGQMGLTTDASGIQFRVLNRGKGRAVWSSRAQVDMDLYPRNMQKALINQPNLWLMDDEVQGLLLKNGRVDGVVTGHGQRLESDYVILTAGTFLRGVIHVGLTQTPAGRMGDPPANALSRQLEELGFSLGRLKTGTTPRLDISSLDLEGLVQQPGDPDPRMFSFLDSKPVLKQVHCWLTKTTPKTHEIIRANLDQAPMYAGVITGVGARYCPSVEDKVVRFPDKESHQIFLEPQGLDSNLVYPNGIPTSLPLAVQKQMVRSMPGCEGAFIARPGYAIEYDYADPRDLTPSLESRLLPGLFLAGQINGTSGYEEAAAQGLVAGLSAARSALGAEPFVLDRSQAYIGVLVDDLVTKGTREPYRMFTSRAEYRLSLREDNADLRLTALGREMGLVDDLRWQIFQAKKAELENAWERLATEKVMPTEANNLLMKELGTAPLRRPMDGTDFLRRPELSLEKVAGLHPAWQDLPLLSPQVQEELSIRAHYQGYVERERQRVEQFSKREAVRLPEDLDYLSLPGLSREVQEKLDRVRPVSLGQAGRISGVTPAALSILSLFVKRLAIQGKGG</sequence>
<keyword evidence="8 11" id="KW-0520">NAD</keyword>
<dbReference type="InterPro" id="IPR026904">
    <property type="entry name" value="MnmG_C"/>
</dbReference>
<dbReference type="GO" id="GO:0050660">
    <property type="term" value="F:flavin adenine dinucleotide binding"/>
    <property type="evidence" value="ECO:0007669"/>
    <property type="project" value="UniProtKB-UniRule"/>
</dbReference>
<dbReference type="FunFam" id="1.10.150.570:FF:000001">
    <property type="entry name" value="tRNA uridine 5-carboxymethylaminomethyl modification enzyme MnmG"/>
    <property type="match status" value="1"/>
</dbReference>
<evidence type="ECO:0000256" key="9">
    <source>
        <dbReference type="ARBA" id="ARBA00025948"/>
    </source>
</evidence>
<proteinExistence type="inferred from homology"/>
<gene>
    <name evidence="11 13" type="primary">gidA</name>
    <name evidence="11" type="synonym">mnmG</name>
    <name evidence="13" type="ORF">X474_20880</name>
</gene>
<dbReference type="InterPro" id="IPR002218">
    <property type="entry name" value="MnmG-rel"/>
</dbReference>
<keyword evidence="6 11" id="KW-0819">tRNA processing</keyword>
<comment type="subcellular location">
    <subcellularLocation>
        <location evidence="11">Cytoplasm</location>
    </subcellularLocation>
</comment>
<evidence type="ECO:0000256" key="11">
    <source>
        <dbReference type="HAMAP-Rule" id="MF_00129"/>
    </source>
</evidence>
<comment type="cofactor">
    <cofactor evidence="1 11">
        <name>FAD</name>
        <dbReference type="ChEBI" id="CHEBI:57692"/>
    </cofactor>
</comment>
<dbReference type="PATRIC" id="fig|1429043.3.peg.4424"/>
<dbReference type="InterPro" id="IPR020595">
    <property type="entry name" value="MnmG-rel_CS"/>
</dbReference>
<dbReference type="Gene3D" id="1.10.10.1800">
    <property type="entry name" value="tRNA uridine 5-carboxymethylaminomethyl modification enzyme MnmG/GidA"/>
    <property type="match status" value="1"/>
</dbReference>
<dbReference type="STRING" id="1429043.X474_20880"/>
<evidence type="ECO:0000256" key="10">
    <source>
        <dbReference type="ARBA" id="ARBA00031800"/>
    </source>
</evidence>
<evidence type="ECO:0000256" key="2">
    <source>
        <dbReference type="ARBA" id="ARBA00003717"/>
    </source>
</evidence>
<dbReference type="OrthoDB" id="9815560at2"/>
<comment type="function">
    <text evidence="2 11">NAD-binding protein involved in the addition of a carboxymethylaminomethyl (cmnm) group at the wobble position (U34) of certain tRNAs, forming tRNA-cmnm(5)s(2)U34.</text>
</comment>
<dbReference type="NCBIfam" id="TIGR00136">
    <property type="entry name" value="mnmG_gidA"/>
    <property type="match status" value="1"/>
</dbReference>
<dbReference type="HAMAP" id="MF_00129">
    <property type="entry name" value="MnmG_GidA"/>
    <property type="match status" value="1"/>
</dbReference>
<dbReference type="InterPro" id="IPR036188">
    <property type="entry name" value="FAD/NAD-bd_sf"/>
</dbReference>
<dbReference type="GO" id="GO:0005829">
    <property type="term" value="C:cytosol"/>
    <property type="evidence" value="ECO:0007669"/>
    <property type="project" value="TreeGrafter"/>
</dbReference>
<dbReference type="GO" id="GO:0030488">
    <property type="term" value="P:tRNA methylation"/>
    <property type="evidence" value="ECO:0007669"/>
    <property type="project" value="TreeGrafter"/>
</dbReference>
<comment type="caution">
    <text evidence="13">The sequence shown here is derived from an EMBL/GenBank/DDBJ whole genome shotgun (WGS) entry which is preliminary data.</text>
</comment>
<dbReference type="InterPro" id="IPR049312">
    <property type="entry name" value="GIDA_C_N"/>
</dbReference>
<comment type="caution">
    <text evidence="11">Lacks conserved residue(s) required for the propagation of feature annotation.</text>
</comment>
<name>A0A0D2HNR8_9BACT</name>
<feature type="domain" description="tRNA uridine 5-carboxymethylaminomethyl modification enzyme C-terminal subdomain" evidence="12">
    <location>
        <begin position="550"/>
        <end position="621"/>
    </location>
</feature>
<evidence type="ECO:0000256" key="8">
    <source>
        <dbReference type="ARBA" id="ARBA00023027"/>
    </source>
</evidence>
<reference evidence="13 14" key="1">
    <citation type="submission" date="2013-11" db="EMBL/GenBank/DDBJ databases">
        <title>Metagenomic analysis of a methanogenic consortium involved in long chain n-alkane degradation.</title>
        <authorList>
            <person name="Davidova I.A."/>
            <person name="Callaghan A.V."/>
            <person name="Wawrik B."/>
            <person name="Pruitt S."/>
            <person name="Marks C."/>
            <person name="Duncan K.E."/>
            <person name="Suflita J.M."/>
        </authorList>
    </citation>
    <scope>NUCLEOTIDE SEQUENCE [LARGE SCALE GENOMIC DNA]</scope>
    <source>
        <strain evidence="13 14">SPR</strain>
    </source>
</reference>
<dbReference type="SUPFAM" id="SSF51905">
    <property type="entry name" value="FAD/NAD(P)-binding domain"/>
    <property type="match status" value="1"/>
</dbReference>
<dbReference type="PROSITE" id="PS01280">
    <property type="entry name" value="GIDA_1"/>
    <property type="match status" value="1"/>
</dbReference>
<dbReference type="InParanoid" id="A0A0D2HNR8"/>